<keyword evidence="2" id="KW-1185">Reference proteome</keyword>
<dbReference type="RefSeq" id="WP_190836042.1">
    <property type="nucleotide sequence ID" value="NZ_CAWPPI010000101.1"/>
</dbReference>
<sequence length="131" mass="14533">MLDIPAPIINYLFNFIIDNRSLAYLLVSKNGCLSAWGGKLSAYGVTNLQQGENVKQQVFFLEGLLPLDDSPLFLPCLKTEYGICADVHIFPSTEGDWVLLLDASAHEMQIGLVQQYVNDVSLLSRIVSNNK</sequence>
<dbReference type="AlphaFoldDB" id="A0A8J6XT02"/>
<name>A0A8J6XT02_9CYAN</name>
<comment type="caution">
    <text evidence="1">The sequence shown here is derived from an EMBL/GenBank/DDBJ whole genome shotgun (WGS) entry which is preliminary data.</text>
</comment>
<protein>
    <submittedName>
        <fullName evidence="1">Uncharacterized protein</fullName>
    </submittedName>
</protein>
<gene>
    <name evidence="1" type="ORF">ICL16_34230</name>
</gene>
<reference evidence="1" key="1">
    <citation type="submission" date="2020-09" db="EMBL/GenBank/DDBJ databases">
        <title>Iningainema tapete sp. nov. (Scytonemataceae, Cyanobacteria) from greenhouses in central Florida (USA) produces two types of nodularin with biosynthetic potential for microcystin-LR and anabaenopeptins.</title>
        <authorList>
            <person name="Berthold D.E."/>
            <person name="Lefler F.W."/>
            <person name="Huang I.-S."/>
            <person name="Abdulla H."/>
            <person name="Zimba P.V."/>
            <person name="Laughinghouse H.D. IV."/>
        </authorList>
    </citation>
    <scope>NUCLEOTIDE SEQUENCE</scope>
    <source>
        <strain evidence="1">BLCCT55</strain>
    </source>
</reference>
<evidence type="ECO:0000313" key="2">
    <source>
        <dbReference type="Proteomes" id="UP000629098"/>
    </source>
</evidence>
<evidence type="ECO:0000313" key="1">
    <source>
        <dbReference type="EMBL" id="MBD2776976.1"/>
    </source>
</evidence>
<dbReference type="EMBL" id="JACXAE010000101">
    <property type="protein sequence ID" value="MBD2776976.1"/>
    <property type="molecule type" value="Genomic_DNA"/>
</dbReference>
<proteinExistence type="predicted"/>
<dbReference type="Proteomes" id="UP000629098">
    <property type="component" value="Unassembled WGS sequence"/>
</dbReference>
<accession>A0A8J6XT02</accession>
<organism evidence="1 2">
    <name type="scientific">Iningainema tapete BLCC-T55</name>
    <dbReference type="NCBI Taxonomy" id="2748662"/>
    <lineage>
        <taxon>Bacteria</taxon>
        <taxon>Bacillati</taxon>
        <taxon>Cyanobacteriota</taxon>
        <taxon>Cyanophyceae</taxon>
        <taxon>Nostocales</taxon>
        <taxon>Scytonemataceae</taxon>
        <taxon>Iningainema tapete</taxon>
    </lineage>
</organism>